<feature type="domain" description="EfeO-type cupredoxin-like" evidence="4">
    <location>
        <begin position="10"/>
        <end position="70"/>
    </location>
</feature>
<evidence type="ECO:0000256" key="1">
    <source>
        <dbReference type="ARBA" id="ARBA00022723"/>
    </source>
</evidence>
<dbReference type="SUPFAM" id="SSF49503">
    <property type="entry name" value="Cupredoxins"/>
    <property type="match status" value="1"/>
</dbReference>
<evidence type="ECO:0000259" key="3">
    <source>
        <dbReference type="Pfam" id="PF07731"/>
    </source>
</evidence>
<evidence type="ECO:0000256" key="2">
    <source>
        <dbReference type="ARBA" id="ARBA00023008"/>
    </source>
</evidence>
<keyword evidence="2" id="KW-0186">Copper</keyword>
<comment type="caution">
    <text evidence="5">The sequence shown here is derived from an EMBL/GenBank/DDBJ whole genome shotgun (WGS) entry which is preliminary data.</text>
</comment>
<name>A0A537LL46_9BACT</name>
<dbReference type="AlphaFoldDB" id="A0A537LL46"/>
<dbReference type="PROSITE" id="PS00079">
    <property type="entry name" value="MULTICOPPER_OXIDASE1"/>
    <property type="match status" value="1"/>
</dbReference>
<evidence type="ECO:0000313" key="6">
    <source>
        <dbReference type="Proteomes" id="UP000315217"/>
    </source>
</evidence>
<evidence type="ECO:0000313" key="5">
    <source>
        <dbReference type="EMBL" id="TMJ08726.1"/>
    </source>
</evidence>
<evidence type="ECO:0008006" key="7">
    <source>
        <dbReference type="Google" id="ProtNLM"/>
    </source>
</evidence>
<dbReference type="InterPro" id="IPR050845">
    <property type="entry name" value="Cu-binding_ET"/>
</dbReference>
<proteinExistence type="predicted"/>
<dbReference type="PANTHER" id="PTHR38439">
    <property type="entry name" value="AURACYANIN-B"/>
    <property type="match status" value="1"/>
</dbReference>
<dbReference type="GO" id="GO:0005507">
    <property type="term" value="F:copper ion binding"/>
    <property type="evidence" value="ECO:0007669"/>
    <property type="project" value="InterPro"/>
</dbReference>
<dbReference type="Gene3D" id="2.60.40.420">
    <property type="entry name" value="Cupredoxins - blue copper proteins"/>
    <property type="match status" value="1"/>
</dbReference>
<dbReference type="Proteomes" id="UP000315217">
    <property type="component" value="Unassembled WGS sequence"/>
</dbReference>
<dbReference type="EMBL" id="VBAI01000182">
    <property type="protein sequence ID" value="TMJ08726.1"/>
    <property type="molecule type" value="Genomic_DNA"/>
</dbReference>
<dbReference type="GO" id="GO:0016491">
    <property type="term" value="F:oxidoreductase activity"/>
    <property type="evidence" value="ECO:0007669"/>
    <property type="project" value="InterPro"/>
</dbReference>
<organism evidence="5 6">
    <name type="scientific">Candidatus Segetimicrobium genomatis</name>
    <dbReference type="NCBI Taxonomy" id="2569760"/>
    <lineage>
        <taxon>Bacteria</taxon>
        <taxon>Bacillati</taxon>
        <taxon>Candidatus Sysuimicrobiota</taxon>
        <taxon>Candidatus Sysuimicrobiia</taxon>
        <taxon>Candidatus Sysuimicrobiales</taxon>
        <taxon>Candidatus Segetimicrobiaceae</taxon>
        <taxon>Candidatus Segetimicrobium</taxon>
    </lineage>
</organism>
<reference evidence="5 6" key="1">
    <citation type="journal article" date="2019" name="Nat. Microbiol.">
        <title>Mediterranean grassland soil C-N compound turnover is dependent on rainfall and depth, and is mediated by genomically divergent microorganisms.</title>
        <authorList>
            <person name="Diamond S."/>
            <person name="Andeer P.F."/>
            <person name="Li Z."/>
            <person name="Crits-Christoph A."/>
            <person name="Burstein D."/>
            <person name="Anantharaman K."/>
            <person name="Lane K.R."/>
            <person name="Thomas B.C."/>
            <person name="Pan C."/>
            <person name="Northen T.R."/>
            <person name="Banfield J.F."/>
        </authorList>
    </citation>
    <scope>NUCLEOTIDE SEQUENCE [LARGE SCALE GENOMIC DNA]</scope>
    <source>
        <strain evidence="5">NP_1</strain>
    </source>
</reference>
<dbReference type="InterPro" id="IPR033138">
    <property type="entry name" value="Cu_oxidase_CS"/>
</dbReference>
<feature type="domain" description="Plastocyanin-like" evidence="3">
    <location>
        <begin position="116"/>
        <end position="157"/>
    </location>
</feature>
<dbReference type="Pfam" id="PF07731">
    <property type="entry name" value="Cu-oxidase_2"/>
    <property type="match status" value="1"/>
</dbReference>
<protein>
    <recommendedName>
        <fullName evidence="7">EfeO-type cupredoxin-like domain-containing protein</fullName>
    </recommendedName>
</protein>
<dbReference type="PANTHER" id="PTHR38439:SF3">
    <property type="entry name" value="COPPER-RESISTANT CUPROPROTEIN COPI"/>
    <property type="match status" value="1"/>
</dbReference>
<dbReference type="InterPro" id="IPR011706">
    <property type="entry name" value="Cu-oxidase_C"/>
</dbReference>
<keyword evidence="1" id="KW-0479">Metal-binding</keyword>
<gene>
    <name evidence="5" type="ORF">E6G98_11425</name>
</gene>
<dbReference type="InterPro" id="IPR008972">
    <property type="entry name" value="Cupredoxin"/>
</dbReference>
<sequence>MNRWLVLGVVAALLVLVTYGGASGAGKEQKVTIVLSDFKFTPATVTLQAGMPAEVTLLNRGAVIHEFSVYATPPAGKKITEWDEWVIPNTYFQGIGEVNSEIKGFGTTNGTALFEFEVPKGRSVAIKFVPNRKGTFEMACHQEGHYEAGMKGVLVVK</sequence>
<accession>A0A537LL46</accession>
<dbReference type="InterPro" id="IPR028096">
    <property type="entry name" value="EfeO_Cupredoxin"/>
</dbReference>
<evidence type="ECO:0000259" key="4">
    <source>
        <dbReference type="Pfam" id="PF13473"/>
    </source>
</evidence>
<dbReference type="Pfam" id="PF13473">
    <property type="entry name" value="Cupredoxin_1"/>
    <property type="match status" value="1"/>
</dbReference>